<dbReference type="EMBL" id="BNJG01000002">
    <property type="protein sequence ID" value="GHO55878.1"/>
    <property type="molecule type" value="Genomic_DNA"/>
</dbReference>
<feature type="coiled-coil region" evidence="1">
    <location>
        <begin position="143"/>
        <end position="170"/>
    </location>
</feature>
<keyword evidence="6" id="KW-1185">Reference proteome</keyword>
<feature type="domain" description="Signal transduction histidine kinase subgroup 3 dimerisation and phosphoacceptor" evidence="4">
    <location>
        <begin position="171"/>
        <end position="204"/>
    </location>
</feature>
<organism evidence="5 6">
    <name type="scientific">Ktedonobacter robiniae</name>
    <dbReference type="NCBI Taxonomy" id="2778365"/>
    <lineage>
        <taxon>Bacteria</taxon>
        <taxon>Bacillati</taxon>
        <taxon>Chloroflexota</taxon>
        <taxon>Ktedonobacteria</taxon>
        <taxon>Ktedonobacterales</taxon>
        <taxon>Ktedonobacteraceae</taxon>
        <taxon>Ktedonobacter</taxon>
    </lineage>
</organism>
<dbReference type="InterPro" id="IPR029016">
    <property type="entry name" value="GAF-like_dom_sf"/>
</dbReference>
<dbReference type="RefSeq" id="WP_236038229.1">
    <property type="nucleotide sequence ID" value="NZ_BNJG01000002.1"/>
</dbReference>
<dbReference type="Gene3D" id="1.20.5.1930">
    <property type="match status" value="1"/>
</dbReference>
<name>A0ABQ3UT41_9CHLR</name>
<proteinExistence type="predicted"/>
<evidence type="ECO:0000259" key="4">
    <source>
        <dbReference type="Pfam" id="PF07730"/>
    </source>
</evidence>
<evidence type="ECO:0000313" key="6">
    <source>
        <dbReference type="Proteomes" id="UP000654345"/>
    </source>
</evidence>
<dbReference type="InterPro" id="IPR011712">
    <property type="entry name" value="Sig_transdc_His_kin_sub3_dim/P"/>
</dbReference>
<evidence type="ECO:0000313" key="5">
    <source>
        <dbReference type="EMBL" id="GHO55878.1"/>
    </source>
</evidence>
<dbReference type="InterPro" id="IPR003018">
    <property type="entry name" value="GAF"/>
</dbReference>
<dbReference type="Pfam" id="PF07730">
    <property type="entry name" value="HisKA_3"/>
    <property type="match status" value="1"/>
</dbReference>
<dbReference type="SUPFAM" id="SSF55781">
    <property type="entry name" value="GAF domain-like"/>
    <property type="match status" value="1"/>
</dbReference>
<evidence type="ECO:0000256" key="1">
    <source>
        <dbReference type="SAM" id="Coils"/>
    </source>
</evidence>
<comment type="caution">
    <text evidence="5">The sequence shown here is derived from an EMBL/GenBank/DDBJ whole genome shotgun (WGS) entry which is preliminary data.</text>
</comment>
<keyword evidence="1" id="KW-0175">Coiled coil</keyword>
<dbReference type="Pfam" id="PF01590">
    <property type="entry name" value="GAF"/>
    <property type="match status" value="1"/>
</dbReference>
<accession>A0ABQ3UT41</accession>
<evidence type="ECO:0000259" key="3">
    <source>
        <dbReference type="Pfam" id="PF01590"/>
    </source>
</evidence>
<dbReference type="Proteomes" id="UP000654345">
    <property type="component" value="Unassembled WGS sequence"/>
</dbReference>
<reference evidence="5 6" key="1">
    <citation type="journal article" date="2021" name="Int. J. Syst. Evol. Microbiol.">
        <title>Reticulibacter mediterranei gen. nov., sp. nov., within the new family Reticulibacteraceae fam. nov., and Ktedonospora formicarum gen. nov., sp. nov., Ktedonobacter robiniae sp. nov., Dictyobacter formicarum sp. nov. and Dictyobacter arantiisoli sp. nov., belonging to the class Ktedonobacteria.</title>
        <authorList>
            <person name="Yabe S."/>
            <person name="Zheng Y."/>
            <person name="Wang C.M."/>
            <person name="Sakai Y."/>
            <person name="Abe K."/>
            <person name="Yokota A."/>
            <person name="Donadio S."/>
            <person name="Cavaletti L."/>
            <person name="Monciardini P."/>
        </authorList>
    </citation>
    <scope>NUCLEOTIDE SEQUENCE [LARGE SCALE GENOMIC DNA]</scope>
    <source>
        <strain evidence="5 6">SOSP1-30</strain>
    </source>
</reference>
<evidence type="ECO:0008006" key="7">
    <source>
        <dbReference type="Google" id="ProtNLM"/>
    </source>
</evidence>
<gene>
    <name evidence="5" type="ORF">KSB_43530</name>
</gene>
<feature type="region of interest" description="Disordered" evidence="2">
    <location>
        <begin position="217"/>
        <end position="236"/>
    </location>
</feature>
<dbReference type="Gene3D" id="3.30.450.40">
    <property type="match status" value="2"/>
</dbReference>
<evidence type="ECO:0000256" key="2">
    <source>
        <dbReference type="SAM" id="MobiDB-lite"/>
    </source>
</evidence>
<feature type="domain" description="GAF" evidence="3">
    <location>
        <begin position="87"/>
        <end position="140"/>
    </location>
</feature>
<sequence>MISLLATGLIAVLFQPLRTHFQRTINRLMYGERDDPYQVISRLGQRLEAVLAPEAVLPAVVEVVAQTLKLPYVAVTLKQGEELVLVASHGTAPEAVLHVPLISQSEQVGELVLATRTPGEAFTPAEHRLLEDLARQAGVAAHAVQLTEDLKRLTIDLQSSRERLVTAREEERRRLRRDLHDGLGPQLASLTLKLETARNRLGHNSLAEMLLADHGANTERGDRYSPPGLRVAAAGP</sequence>
<protein>
    <recommendedName>
        <fullName evidence="7">GAF domain-containing protein</fullName>
    </recommendedName>
</protein>